<dbReference type="PANTHER" id="PTHR24404:SF114">
    <property type="entry name" value="KLUMPFUSS, ISOFORM B-RELATED"/>
    <property type="match status" value="1"/>
</dbReference>
<evidence type="ECO:0000256" key="4">
    <source>
        <dbReference type="ARBA" id="ARBA00022771"/>
    </source>
</evidence>
<evidence type="ECO:0000256" key="2">
    <source>
        <dbReference type="ARBA" id="ARBA00022723"/>
    </source>
</evidence>
<dbReference type="Pfam" id="PF13909">
    <property type="entry name" value="zf-H2C2_5"/>
    <property type="match status" value="1"/>
</dbReference>
<dbReference type="GO" id="GO:0008270">
    <property type="term" value="F:zinc ion binding"/>
    <property type="evidence" value="ECO:0007669"/>
    <property type="project" value="UniProtKB-KW"/>
</dbReference>
<evidence type="ECO:0000256" key="8">
    <source>
        <dbReference type="PROSITE-ProRule" id="PRU00042"/>
    </source>
</evidence>
<dbReference type="PANTHER" id="PTHR24404">
    <property type="entry name" value="ZINC FINGER PROTEIN"/>
    <property type="match status" value="1"/>
</dbReference>
<dbReference type="GO" id="GO:0005634">
    <property type="term" value="C:nucleus"/>
    <property type="evidence" value="ECO:0007669"/>
    <property type="project" value="UniProtKB-SubCell"/>
</dbReference>
<feature type="domain" description="C2H2-type" evidence="9">
    <location>
        <begin position="244"/>
        <end position="271"/>
    </location>
</feature>
<evidence type="ECO:0000313" key="10">
    <source>
        <dbReference type="EMBL" id="KAL3847504.1"/>
    </source>
</evidence>
<keyword evidence="4 8" id="KW-0863">Zinc-finger</keyword>
<keyword evidence="5" id="KW-0862">Zinc</keyword>
<evidence type="ECO:0000256" key="7">
    <source>
        <dbReference type="ARBA" id="ARBA00023242"/>
    </source>
</evidence>
<protein>
    <recommendedName>
        <fullName evidence="9">C2H2-type domain-containing protein</fullName>
    </recommendedName>
</protein>
<dbReference type="EMBL" id="JBJQND010000016">
    <property type="protein sequence ID" value="KAL3847504.1"/>
    <property type="molecule type" value="Genomic_DNA"/>
</dbReference>
<dbReference type="Gene3D" id="3.30.160.60">
    <property type="entry name" value="Classic Zinc Finger"/>
    <property type="match status" value="3"/>
</dbReference>
<dbReference type="SMART" id="SM00355">
    <property type="entry name" value="ZnF_C2H2"/>
    <property type="match status" value="4"/>
</dbReference>
<dbReference type="SUPFAM" id="SSF57667">
    <property type="entry name" value="beta-beta-alpha zinc fingers"/>
    <property type="match status" value="2"/>
</dbReference>
<keyword evidence="6" id="KW-0238">DNA-binding</keyword>
<keyword evidence="2" id="KW-0479">Metal-binding</keyword>
<feature type="domain" description="C2H2-type" evidence="9">
    <location>
        <begin position="216"/>
        <end position="243"/>
    </location>
</feature>
<proteinExistence type="predicted"/>
<accession>A0ABD3UDC2</accession>
<name>A0ABD3UDC2_SINWO</name>
<keyword evidence="11" id="KW-1185">Reference proteome</keyword>
<evidence type="ECO:0000256" key="6">
    <source>
        <dbReference type="ARBA" id="ARBA00023125"/>
    </source>
</evidence>
<comment type="caution">
    <text evidence="10">The sequence shown here is derived from an EMBL/GenBank/DDBJ whole genome shotgun (WGS) entry which is preliminary data.</text>
</comment>
<dbReference type="GO" id="GO:0003677">
    <property type="term" value="F:DNA binding"/>
    <property type="evidence" value="ECO:0007669"/>
    <property type="project" value="UniProtKB-KW"/>
</dbReference>
<dbReference type="InterPro" id="IPR050589">
    <property type="entry name" value="Ikaros_C2H2-ZF"/>
</dbReference>
<dbReference type="AlphaFoldDB" id="A0ABD3UDC2"/>
<gene>
    <name evidence="10" type="ORF">ACJMK2_018410</name>
</gene>
<dbReference type="InterPro" id="IPR036236">
    <property type="entry name" value="Znf_C2H2_sf"/>
</dbReference>
<evidence type="ECO:0000256" key="5">
    <source>
        <dbReference type="ARBA" id="ARBA00022833"/>
    </source>
</evidence>
<dbReference type="PROSITE" id="PS00028">
    <property type="entry name" value="ZINC_FINGER_C2H2_1"/>
    <property type="match status" value="1"/>
</dbReference>
<dbReference type="Proteomes" id="UP001634394">
    <property type="component" value="Unassembled WGS sequence"/>
</dbReference>
<keyword evidence="3" id="KW-0677">Repeat</keyword>
<dbReference type="Pfam" id="PF00096">
    <property type="entry name" value="zf-C2H2"/>
    <property type="match status" value="2"/>
</dbReference>
<organism evidence="10 11">
    <name type="scientific">Sinanodonta woodiana</name>
    <name type="common">Chinese pond mussel</name>
    <name type="synonym">Anodonta woodiana</name>
    <dbReference type="NCBI Taxonomy" id="1069815"/>
    <lineage>
        <taxon>Eukaryota</taxon>
        <taxon>Metazoa</taxon>
        <taxon>Spiralia</taxon>
        <taxon>Lophotrochozoa</taxon>
        <taxon>Mollusca</taxon>
        <taxon>Bivalvia</taxon>
        <taxon>Autobranchia</taxon>
        <taxon>Heteroconchia</taxon>
        <taxon>Palaeoheterodonta</taxon>
        <taxon>Unionida</taxon>
        <taxon>Unionoidea</taxon>
        <taxon>Unionidae</taxon>
        <taxon>Unioninae</taxon>
        <taxon>Sinanodonta</taxon>
    </lineage>
</organism>
<keyword evidence="7" id="KW-0539">Nucleus</keyword>
<evidence type="ECO:0000259" key="9">
    <source>
        <dbReference type="PROSITE" id="PS50157"/>
    </source>
</evidence>
<sequence length="319" mass="36782">MRSPVLITHLTHQTNCIPIPTYAESCLTHQIQPMPAWDTIYQFRKIDEGHAAAKYLSFLTHRHQICTLAECHFGQIKPPLEKVLNHMSEERDIHKRILPLTRRGVLFQTEKTTTDCRPIMNLLVPAKPKESSQNANNISVPVTSPCNKPFQPNNSIGRKVFPCLHCRYTTDRKNNLKRHMLTMHQTCSKVLECCGILFATKASLREHAAIFHYHGYTCFYCGRRFCRKALLKRHLSVHNGQKDFVCSTCDYATSHKSNLERHRRVHCRLEDERSGNESDGKTDKTYCNKWIAVNFSEHEQSKCEDAVSSSDESEEINVD</sequence>
<dbReference type="FunFam" id="3.30.160.60:FF:000446">
    <property type="entry name" value="Zinc finger protein"/>
    <property type="match status" value="1"/>
</dbReference>
<evidence type="ECO:0000313" key="11">
    <source>
        <dbReference type="Proteomes" id="UP001634394"/>
    </source>
</evidence>
<comment type="subcellular location">
    <subcellularLocation>
        <location evidence="1">Nucleus</location>
    </subcellularLocation>
</comment>
<evidence type="ECO:0000256" key="3">
    <source>
        <dbReference type="ARBA" id="ARBA00022737"/>
    </source>
</evidence>
<dbReference type="PROSITE" id="PS50157">
    <property type="entry name" value="ZINC_FINGER_C2H2_2"/>
    <property type="match status" value="2"/>
</dbReference>
<reference evidence="10 11" key="1">
    <citation type="submission" date="2024-11" db="EMBL/GenBank/DDBJ databases">
        <title>Chromosome-level genome assembly of the freshwater bivalve Anodonta woodiana.</title>
        <authorList>
            <person name="Chen X."/>
        </authorList>
    </citation>
    <scope>NUCLEOTIDE SEQUENCE [LARGE SCALE GENOMIC DNA]</scope>
    <source>
        <strain evidence="10">MN2024</strain>
        <tissue evidence="10">Gills</tissue>
    </source>
</reference>
<evidence type="ECO:0000256" key="1">
    <source>
        <dbReference type="ARBA" id="ARBA00004123"/>
    </source>
</evidence>
<dbReference type="InterPro" id="IPR013087">
    <property type="entry name" value="Znf_C2H2_type"/>
</dbReference>